<evidence type="ECO:0000256" key="4">
    <source>
        <dbReference type="ARBA" id="ARBA00022759"/>
    </source>
</evidence>
<proteinExistence type="inferred from homology"/>
<sequence length="75" mass="8258">MGKLSRLPARKVLQKLKKAGFVETHQRGSHLYLKSEDGTKIVTVPIHGSKDIPVGTIYNIVVRQAGLSVDDFNSL</sequence>
<dbReference type="InterPro" id="IPR012933">
    <property type="entry name" value="HicA_mRNA_interferase"/>
</dbReference>
<organism evidence="8 9">
    <name type="scientific">Candidatus Woesebacteria bacterium GW2011_GWB1_41_10</name>
    <dbReference type="NCBI Taxonomy" id="1618577"/>
    <lineage>
        <taxon>Bacteria</taxon>
        <taxon>Candidatus Woeseibacteriota</taxon>
    </lineage>
</organism>
<dbReference type="GO" id="GO:0016787">
    <property type="term" value="F:hydrolase activity"/>
    <property type="evidence" value="ECO:0007669"/>
    <property type="project" value="UniProtKB-KW"/>
</dbReference>
<keyword evidence="4" id="KW-0255">Endonuclease</keyword>
<keyword evidence="6" id="KW-0694">RNA-binding</keyword>
<evidence type="ECO:0000256" key="6">
    <source>
        <dbReference type="ARBA" id="ARBA00022884"/>
    </source>
</evidence>
<dbReference type="SUPFAM" id="SSF54786">
    <property type="entry name" value="YcfA/nrd intein domain"/>
    <property type="match status" value="1"/>
</dbReference>
<dbReference type="EMBL" id="LCAE01000027">
    <property type="protein sequence ID" value="KKR85913.1"/>
    <property type="molecule type" value="Genomic_DNA"/>
</dbReference>
<keyword evidence="7" id="KW-0346">Stress response</keyword>
<dbReference type="Gene3D" id="3.30.920.30">
    <property type="entry name" value="Hypothetical protein"/>
    <property type="match status" value="1"/>
</dbReference>
<gene>
    <name evidence="8" type="ORF">UU32_C0027G0004</name>
</gene>
<dbReference type="Pfam" id="PF07927">
    <property type="entry name" value="HicA_toxin"/>
    <property type="match status" value="1"/>
</dbReference>
<evidence type="ECO:0000313" key="8">
    <source>
        <dbReference type="EMBL" id="KKR85913.1"/>
    </source>
</evidence>
<accession>A0A0G0UA81</accession>
<evidence type="ECO:0000256" key="1">
    <source>
        <dbReference type="ARBA" id="ARBA00006620"/>
    </source>
</evidence>
<evidence type="ECO:0000256" key="7">
    <source>
        <dbReference type="ARBA" id="ARBA00023016"/>
    </source>
</evidence>
<keyword evidence="2" id="KW-1277">Toxin-antitoxin system</keyword>
<comment type="similarity">
    <text evidence="1">Belongs to the HicA mRNA interferase family.</text>
</comment>
<evidence type="ECO:0000256" key="3">
    <source>
        <dbReference type="ARBA" id="ARBA00022722"/>
    </source>
</evidence>
<comment type="caution">
    <text evidence="8">The sequence shown here is derived from an EMBL/GenBank/DDBJ whole genome shotgun (WGS) entry which is preliminary data.</text>
</comment>
<evidence type="ECO:0000256" key="2">
    <source>
        <dbReference type="ARBA" id="ARBA00022649"/>
    </source>
</evidence>
<evidence type="ECO:0000256" key="5">
    <source>
        <dbReference type="ARBA" id="ARBA00022801"/>
    </source>
</evidence>
<keyword evidence="3" id="KW-0540">Nuclease</keyword>
<dbReference type="GO" id="GO:0004519">
    <property type="term" value="F:endonuclease activity"/>
    <property type="evidence" value="ECO:0007669"/>
    <property type="project" value="UniProtKB-KW"/>
</dbReference>
<dbReference type="Proteomes" id="UP000033858">
    <property type="component" value="Unassembled WGS sequence"/>
</dbReference>
<name>A0A0G0UA81_9BACT</name>
<evidence type="ECO:0000313" key="9">
    <source>
        <dbReference type="Proteomes" id="UP000033858"/>
    </source>
</evidence>
<dbReference type="InterPro" id="IPR038570">
    <property type="entry name" value="HicA_sf"/>
</dbReference>
<keyword evidence="5" id="KW-0378">Hydrolase</keyword>
<protein>
    <submittedName>
        <fullName evidence="8">YcfA family protein</fullName>
    </submittedName>
</protein>
<dbReference type="AlphaFoldDB" id="A0A0G0UA81"/>
<dbReference type="GO" id="GO:0003729">
    <property type="term" value="F:mRNA binding"/>
    <property type="evidence" value="ECO:0007669"/>
    <property type="project" value="InterPro"/>
</dbReference>
<reference evidence="8 9" key="1">
    <citation type="journal article" date="2015" name="Nature">
        <title>rRNA introns, odd ribosomes, and small enigmatic genomes across a large radiation of phyla.</title>
        <authorList>
            <person name="Brown C.T."/>
            <person name="Hug L.A."/>
            <person name="Thomas B.C."/>
            <person name="Sharon I."/>
            <person name="Castelle C.J."/>
            <person name="Singh A."/>
            <person name="Wilkins M.J."/>
            <person name="Williams K.H."/>
            <person name="Banfield J.F."/>
        </authorList>
    </citation>
    <scope>NUCLEOTIDE SEQUENCE [LARGE SCALE GENOMIC DNA]</scope>
</reference>